<organism evidence="1 2">
    <name type="scientific">Daphnia magna</name>
    <dbReference type="NCBI Taxonomy" id="35525"/>
    <lineage>
        <taxon>Eukaryota</taxon>
        <taxon>Metazoa</taxon>
        <taxon>Ecdysozoa</taxon>
        <taxon>Arthropoda</taxon>
        <taxon>Crustacea</taxon>
        <taxon>Branchiopoda</taxon>
        <taxon>Diplostraca</taxon>
        <taxon>Cladocera</taxon>
        <taxon>Anomopoda</taxon>
        <taxon>Daphniidae</taxon>
        <taxon>Daphnia</taxon>
    </lineage>
</organism>
<sequence>MPKEKRANRLSFTEIQVKILSRFFVQKVGLKISGLINQTSFECAVPILNPTVCTNRQWKKSAHCADLWNF</sequence>
<protein>
    <recommendedName>
        <fullName evidence="3">Transposase</fullName>
    </recommendedName>
</protein>
<keyword evidence="2" id="KW-1185">Reference proteome</keyword>
<evidence type="ECO:0008006" key="3">
    <source>
        <dbReference type="Google" id="ProtNLM"/>
    </source>
</evidence>
<reference evidence="1 2" key="1">
    <citation type="journal article" date="2023" name="Nucleic Acids Res.">
        <title>The hologenome of Daphnia magna reveals possible DNA methylation and microbiome-mediated evolution of the host genome.</title>
        <authorList>
            <person name="Chaturvedi A."/>
            <person name="Li X."/>
            <person name="Dhandapani V."/>
            <person name="Marshall H."/>
            <person name="Kissane S."/>
            <person name="Cuenca-Cambronero M."/>
            <person name="Asole G."/>
            <person name="Calvet F."/>
            <person name="Ruiz-Romero M."/>
            <person name="Marangio P."/>
            <person name="Guigo R."/>
            <person name="Rago D."/>
            <person name="Mirbahai L."/>
            <person name="Eastwood N."/>
            <person name="Colbourne J.K."/>
            <person name="Zhou J."/>
            <person name="Mallon E."/>
            <person name="Orsini L."/>
        </authorList>
    </citation>
    <scope>NUCLEOTIDE SEQUENCE [LARGE SCALE GENOMIC DNA]</scope>
    <source>
        <strain evidence="1">LRV0_1</strain>
    </source>
</reference>
<dbReference type="EMBL" id="JAOYFB010000004">
    <property type="protein sequence ID" value="KAK4014546.1"/>
    <property type="molecule type" value="Genomic_DNA"/>
</dbReference>
<evidence type="ECO:0000313" key="1">
    <source>
        <dbReference type="EMBL" id="KAK4014546.1"/>
    </source>
</evidence>
<comment type="caution">
    <text evidence="1">The sequence shown here is derived from an EMBL/GenBank/DDBJ whole genome shotgun (WGS) entry which is preliminary data.</text>
</comment>
<proteinExistence type="predicted"/>
<accession>A0ABQ9ZPD7</accession>
<name>A0ABQ9ZPD7_9CRUS</name>
<dbReference type="Proteomes" id="UP001234178">
    <property type="component" value="Unassembled WGS sequence"/>
</dbReference>
<gene>
    <name evidence="1" type="ORF">OUZ56_027068</name>
</gene>
<evidence type="ECO:0000313" key="2">
    <source>
        <dbReference type="Proteomes" id="UP001234178"/>
    </source>
</evidence>